<dbReference type="OrthoDB" id="10250354at2759"/>
<feature type="region of interest" description="Disordered" evidence="1">
    <location>
        <begin position="1100"/>
        <end position="1140"/>
    </location>
</feature>
<comment type="caution">
    <text evidence="3">The sequence shown here is derived from an EMBL/GenBank/DDBJ whole genome shotgun (WGS) entry which is preliminary data.</text>
</comment>
<feature type="region of interest" description="Disordered" evidence="1">
    <location>
        <begin position="1"/>
        <end position="102"/>
    </location>
</feature>
<sequence length="1208" mass="131727">MDPAPDPLAFSASAPFPTIPATSSPRPRAGRPRRPFRSDHPAAASIQRSGIDISRRPAASAFAQHEGSPSVGSWGASRGANFVFGSGAAGAPEMRRSFSSGSGEALLTDLPAAVDDLALDDGSGRRSDADAPGGDDPAPVTNASGPFWTRGSNSSFHEGLFPDSIHDQTEKLDEGSRAPSETIQCDSAEAASLASPTCSDHDAPIEFARFGDSLPVRKSVDEGSLPEDGSKNPAHGVNVQRDVFVFGGHAGYRDLTANATQTSISKVDSADKDGVPYNSGQLNASVAKDSTCTKFILQDAKHAFGSTYKNPLHSEPCEISSAAKFASSFGSEDGGAKVSFINVSYDIKAVEASELNECRSFGEKSFTAQDHNVASKNKGGVKGVIKNRRTVMPKKFPSAHQVSSLESVPRRSDNCSGKASLEENVKLKEASSFALSDSGINCAQGNSYNSASQITDSSHGGTEFTSAANTEHSCQSDFIFSASTFNQSTLHSQRRHSKKKSGGMCNHANSIQSLPSSAIGPARSEVSASQQCTDSAAQWTEYSKMEPNRVTTCTKTENFEHHEDCETWHLRCLHDLLLSLPFAYLVTMDHKGEITQPKPCKWQKKTNLRGNQAYAEGQLTKAEECYTRGIDSFSPNEASKKALMLCYSNRAATRMSLGKMREALSDCREAIGIDSSFLKAQVRAANCLLALGDVEEAQKAFEMCLKSNHLSSLDHRIVEEASNGLQKAQKISGRMHQSKEYLIKKAFDNIPSALQMIADALSISIYSDNLMVMKAEALLLLQQYEEVIRFCEETLYVAERNSLCLCPDKHSESNNLDTNTCYVKLWRYHLIAKSYFFLGKLEEAHQLKKYDQAAGNEAFQSGKYLEAVEHYTTALLSNSESLRFLAVCFCNRAAAYQAMGQILDAIADCSLAIAVDADCAKAISRRSSLYELIRDYDQAENDLHRLITLLDKQLQENMSMPSEKTESIRSNLNRANLRFSSLKRDARKGTSLNVYLILGIEPSSSAVDIKKAYRKAALRHHPDKAGKFLVRSENISDAVWREITNEIRRDADYLFKIIGKAYSMLSDPTMLRRPVAALHLRKHPAEWGLKAVKDAQAKAHRKTATSLEADGDTASTSGLHVPQSNAIQGEESLKGNGGSGGNTTRHLIFCHHQQGECRQSRGAKGGHSPSHYSIQQPVPTSPMKSRAEQEGMKQARCIKQRFNFTLVE</sequence>
<dbReference type="Gene3D" id="1.10.287.110">
    <property type="entry name" value="DnaJ domain"/>
    <property type="match status" value="1"/>
</dbReference>
<dbReference type="PROSITE" id="PS50076">
    <property type="entry name" value="DNAJ_2"/>
    <property type="match status" value="1"/>
</dbReference>
<feature type="compositionally biased region" description="Polar residues" evidence="1">
    <location>
        <begin position="1113"/>
        <end position="1127"/>
    </location>
</feature>
<dbReference type="AlphaFoldDB" id="A0A3L6R2U1"/>
<gene>
    <name evidence="3" type="ORF">C2845_PM08G09670</name>
</gene>
<dbReference type="PANTHER" id="PTHR45181">
    <property type="entry name" value="HEAT SHOCK PROTEIN DNAJ WITH TETRATRICOPEPTIDE REPEAT-CONTAINING PROTEIN"/>
    <property type="match status" value="1"/>
</dbReference>
<dbReference type="SMART" id="SM00271">
    <property type="entry name" value="DnaJ"/>
    <property type="match status" value="1"/>
</dbReference>
<dbReference type="STRING" id="4540.A0A3L6R2U1"/>
<evidence type="ECO:0000259" key="2">
    <source>
        <dbReference type="PROSITE" id="PS50076"/>
    </source>
</evidence>
<dbReference type="CDD" id="cd06257">
    <property type="entry name" value="DnaJ"/>
    <property type="match status" value="1"/>
</dbReference>
<reference evidence="4" key="1">
    <citation type="journal article" date="2019" name="Nat. Commun.">
        <title>The genome of broomcorn millet.</title>
        <authorList>
            <person name="Zou C."/>
            <person name="Miki D."/>
            <person name="Li D."/>
            <person name="Tang Q."/>
            <person name="Xiao L."/>
            <person name="Rajput S."/>
            <person name="Deng P."/>
            <person name="Jia W."/>
            <person name="Huang R."/>
            <person name="Zhang M."/>
            <person name="Sun Y."/>
            <person name="Hu J."/>
            <person name="Fu X."/>
            <person name="Schnable P.S."/>
            <person name="Li F."/>
            <person name="Zhang H."/>
            <person name="Feng B."/>
            <person name="Zhu X."/>
            <person name="Liu R."/>
            <person name="Schnable J.C."/>
            <person name="Zhu J.-K."/>
            <person name="Zhang H."/>
        </authorList>
    </citation>
    <scope>NUCLEOTIDE SEQUENCE [LARGE SCALE GENOMIC DNA]</scope>
</reference>
<dbReference type="InterPro" id="IPR036869">
    <property type="entry name" value="J_dom_sf"/>
</dbReference>
<feature type="domain" description="J" evidence="2">
    <location>
        <begin position="993"/>
        <end position="1088"/>
    </location>
</feature>
<accession>A0A3L6R2U1</accession>
<evidence type="ECO:0000256" key="1">
    <source>
        <dbReference type="SAM" id="MobiDB-lite"/>
    </source>
</evidence>
<evidence type="ECO:0000313" key="3">
    <source>
        <dbReference type="EMBL" id="RLM93308.1"/>
    </source>
</evidence>
<dbReference type="EMBL" id="PQIB02000010">
    <property type="protein sequence ID" value="RLM93308.1"/>
    <property type="molecule type" value="Genomic_DNA"/>
</dbReference>
<keyword evidence="4" id="KW-1185">Reference proteome</keyword>
<feature type="region of interest" description="Disordered" evidence="1">
    <location>
        <begin position="395"/>
        <end position="417"/>
    </location>
</feature>
<feature type="compositionally biased region" description="Basic and acidic residues" evidence="1">
    <location>
        <begin position="164"/>
        <end position="176"/>
    </location>
</feature>
<dbReference type="SMART" id="SM00028">
    <property type="entry name" value="TPR"/>
    <property type="match status" value="6"/>
</dbReference>
<dbReference type="InterPro" id="IPR011990">
    <property type="entry name" value="TPR-like_helical_dom_sf"/>
</dbReference>
<dbReference type="InterPro" id="IPR019734">
    <property type="entry name" value="TPR_rpt"/>
</dbReference>
<dbReference type="PRINTS" id="PR00625">
    <property type="entry name" value="JDOMAIN"/>
</dbReference>
<feature type="compositionally biased region" description="Low complexity" evidence="1">
    <location>
        <begin position="130"/>
        <end position="139"/>
    </location>
</feature>
<dbReference type="InterPro" id="IPR001623">
    <property type="entry name" value="DnaJ_domain"/>
</dbReference>
<organism evidence="3 4">
    <name type="scientific">Panicum miliaceum</name>
    <name type="common">Proso millet</name>
    <name type="synonym">Broomcorn millet</name>
    <dbReference type="NCBI Taxonomy" id="4540"/>
    <lineage>
        <taxon>Eukaryota</taxon>
        <taxon>Viridiplantae</taxon>
        <taxon>Streptophyta</taxon>
        <taxon>Embryophyta</taxon>
        <taxon>Tracheophyta</taxon>
        <taxon>Spermatophyta</taxon>
        <taxon>Magnoliopsida</taxon>
        <taxon>Liliopsida</taxon>
        <taxon>Poales</taxon>
        <taxon>Poaceae</taxon>
        <taxon>PACMAD clade</taxon>
        <taxon>Panicoideae</taxon>
        <taxon>Panicodae</taxon>
        <taxon>Paniceae</taxon>
        <taxon>Panicinae</taxon>
        <taxon>Panicum</taxon>
        <taxon>Panicum sect. Panicum</taxon>
    </lineage>
</organism>
<feature type="region of interest" description="Disordered" evidence="1">
    <location>
        <begin position="217"/>
        <end position="236"/>
    </location>
</feature>
<dbReference type="SUPFAM" id="SSF48452">
    <property type="entry name" value="TPR-like"/>
    <property type="match status" value="2"/>
</dbReference>
<dbReference type="Pfam" id="PF00226">
    <property type="entry name" value="DnaJ"/>
    <property type="match status" value="1"/>
</dbReference>
<feature type="region of interest" description="Disordered" evidence="1">
    <location>
        <begin position="1152"/>
        <end position="1186"/>
    </location>
</feature>
<dbReference type="Gene3D" id="1.25.40.10">
    <property type="entry name" value="Tetratricopeptide repeat domain"/>
    <property type="match status" value="2"/>
</dbReference>
<dbReference type="SUPFAM" id="SSF46565">
    <property type="entry name" value="Chaperone J-domain"/>
    <property type="match status" value="1"/>
</dbReference>
<dbReference type="GO" id="GO:0005783">
    <property type="term" value="C:endoplasmic reticulum"/>
    <property type="evidence" value="ECO:0007669"/>
    <property type="project" value="UniProtKB-ARBA"/>
</dbReference>
<protein>
    <recommendedName>
        <fullName evidence="2">J domain-containing protein</fullName>
    </recommendedName>
</protein>
<dbReference type="Proteomes" id="UP000275267">
    <property type="component" value="Unassembled WGS sequence"/>
</dbReference>
<name>A0A3L6R2U1_PANMI</name>
<proteinExistence type="predicted"/>
<dbReference type="PANTHER" id="PTHR45181:SF14">
    <property type="entry name" value="TETRATRICOPEPTIDE REPEAT (TPR)-LIKE SUPERFAMILY PROTEIN"/>
    <property type="match status" value="1"/>
</dbReference>
<feature type="region of interest" description="Disordered" evidence="1">
    <location>
        <begin position="117"/>
        <end position="189"/>
    </location>
</feature>
<evidence type="ECO:0000313" key="4">
    <source>
        <dbReference type="Proteomes" id="UP000275267"/>
    </source>
</evidence>